<name>A0A4Y7SZB6_COPMI</name>
<dbReference type="Proteomes" id="UP000298030">
    <property type="component" value="Unassembled WGS sequence"/>
</dbReference>
<keyword evidence="2" id="KW-1185">Reference proteome</keyword>
<sequence length="152" mass="16529">MGRAGMVGDPVPSDVVLTCHSDVASASVSVARMQRKCDVQTGLNRVFGRLTQAVISSNGSDGLTFKPVLLWHRQKFKQKRSAYSMVVGERDLLIVNGDDEPSSPSSRWIPTRLIAANSGVCLGEVFTSYIEDEGQLGSLRAELSIAGDWRLF</sequence>
<accession>A0A4Y7SZB6</accession>
<gene>
    <name evidence="1" type="ORF">FA13DRAFT_1712753</name>
</gene>
<dbReference type="AlphaFoldDB" id="A0A4Y7SZB6"/>
<reference evidence="1 2" key="1">
    <citation type="journal article" date="2019" name="Nat. Ecol. Evol.">
        <title>Megaphylogeny resolves global patterns of mushroom evolution.</title>
        <authorList>
            <person name="Varga T."/>
            <person name="Krizsan K."/>
            <person name="Foldi C."/>
            <person name="Dima B."/>
            <person name="Sanchez-Garcia M."/>
            <person name="Sanchez-Ramirez S."/>
            <person name="Szollosi G.J."/>
            <person name="Szarkandi J.G."/>
            <person name="Papp V."/>
            <person name="Albert L."/>
            <person name="Andreopoulos W."/>
            <person name="Angelini C."/>
            <person name="Antonin V."/>
            <person name="Barry K.W."/>
            <person name="Bougher N.L."/>
            <person name="Buchanan P."/>
            <person name="Buyck B."/>
            <person name="Bense V."/>
            <person name="Catcheside P."/>
            <person name="Chovatia M."/>
            <person name="Cooper J."/>
            <person name="Damon W."/>
            <person name="Desjardin D."/>
            <person name="Finy P."/>
            <person name="Geml J."/>
            <person name="Haridas S."/>
            <person name="Hughes K."/>
            <person name="Justo A."/>
            <person name="Karasinski D."/>
            <person name="Kautmanova I."/>
            <person name="Kiss B."/>
            <person name="Kocsube S."/>
            <person name="Kotiranta H."/>
            <person name="LaButti K.M."/>
            <person name="Lechner B.E."/>
            <person name="Liimatainen K."/>
            <person name="Lipzen A."/>
            <person name="Lukacs Z."/>
            <person name="Mihaltcheva S."/>
            <person name="Morgado L.N."/>
            <person name="Niskanen T."/>
            <person name="Noordeloos M.E."/>
            <person name="Ohm R.A."/>
            <person name="Ortiz-Santana B."/>
            <person name="Ovrebo C."/>
            <person name="Racz N."/>
            <person name="Riley R."/>
            <person name="Savchenko A."/>
            <person name="Shiryaev A."/>
            <person name="Soop K."/>
            <person name="Spirin V."/>
            <person name="Szebenyi C."/>
            <person name="Tomsovsky M."/>
            <person name="Tulloss R.E."/>
            <person name="Uehling J."/>
            <person name="Grigoriev I.V."/>
            <person name="Vagvolgyi C."/>
            <person name="Papp T."/>
            <person name="Martin F.M."/>
            <person name="Miettinen O."/>
            <person name="Hibbett D.S."/>
            <person name="Nagy L.G."/>
        </authorList>
    </citation>
    <scope>NUCLEOTIDE SEQUENCE [LARGE SCALE GENOMIC DNA]</scope>
    <source>
        <strain evidence="1 2">FP101781</strain>
    </source>
</reference>
<evidence type="ECO:0000313" key="2">
    <source>
        <dbReference type="Proteomes" id="UP000298030"/>
    </source>
</evidence>
<protein>
    <submittedName>
        <fullName evidence="1">Uncharacterized protein</fullName>
    </submittedName>
</protein>
<comment type="caution">
    <text evidence="1">The sequence shown here is derived from an EMBL/GenBank/DDBJ whole genome shotgun (WGS) entry which is preliminary data.</text>
</comment>
<proteinExistence type="predicted"/>
<dbReference type="EMBL" id="QPFP01000042">
    <property type="protein sequence ID" value="TEB27182.1"/>
    <property type="molecule type" value="Genomic_DNA"/>
</dbReference>
<evidence type="ECO:0000313" key="1">
    <source>
        <dbReference type="EMBL" id="TEB27182.1"/>
    </source>
</evidence>
<organism evidence="1 2">
    <name type="scientific">Coprinellus micaceus</name>
    <name type="common">Glistening ink-cap mushroom</name>
    <name type="synonym">Coprinus micaceus</name>
    <dbReference type="NCBI Taxonomy" id="71717"/>
    <lineage>
        <taxon>Eukaryota</taxon>
        <taxon>Fungi</taxon>
        <taxon>Dikarya</taxon>
        <taxon>Basidiomycota</taxon>
        <taxon>Agaricomycotina</taxon>
        <taxon>Agaricomycetes</taxon>
        <taxon>Agaricomycetidae</taxon>
        <taxon>Agaricales</taxon>
        <taxon>Agaricineae</taxon>
        <taxon>Psathyrellaceae</taxon>
        <taxon>Coprinellus</taxon>
    </lineage>
</organism>